<dbReference type="EMBL" id="JACANG010000117">
    <property type="protein sequence ID" value="MDM1720198.1"/>
    <property type="molecule type" value="Genomic_DNA"/>
</dbReference>
<evidence type="ECO:0000313" key="3">
    <source>
        <dbReference type="Proteomes" id="UP001174419"/>
    </source>
</evidence>
<dbReference type="GO" id="GO:0016817">
    <property type="term" value="F:hydrolase activity, acting on acid anhydrides"/>
    <property type="evidence" value="ECO:0007669"/>
    <property type="project" value="InterPro"/>
</dbReference>
<dbReference type="Gene3D" id="6.10.140.1500">
    <property type="match status" value="1"/>
</dbReference>
<reference evidence="2" key="1">
    <citation type="submission" date="2020-06" db="EMBL/GenBank/DDBJ databases">
        <authorList>
            <person name="Dong N."/>
        </authorList>
    </citation>
    <scope>NUCLEOTIDE SEQUENCE</scope>
    <source>
        <strain evidence="2">DF49-4</strain>
    </source>
</reference>
<dbReference type="AlphaFoldDB" id="A0AB35M4H4"/>
<proteinExistence type="predicted"/>
<feature type="domain" description="RNA polymerase recycling bacterial C-terminal" evidence="1">
    <location>
        <begin position="2"/>
        <end position="71"/>
    </location>
</feature>
<dbReference type="InterPro" id="IPR022737">
    <property type="entry name" value="RapA_C"/>
</dbReference>
<name>A0AB35M4H4_9GAMM</name>
<protein>
    <recommendedName>
        <fullName evidence="1">RNA polymerase recycling bacterial C-terminal domain-containing protein</fullName>
    </recommendedName>
</protein>
<feature type="non-terminal residue" evidence="2">
    <location>
        <position position="1"/>
    </location>
</feature>
<reference evidence="2" key="2">
    <citation type="journal article" date="2022" name="Sci. Total Environ.">
        <title>Prevalence, transmission, and molecular epidemiology of tet(X)-positive bacteria among humans, animals, and environmental niches in China: An epidemiological, and genomic-based study.</title>
        <authorList>
            <person name="Dong N."/>
            <person name="Zeng Y."/>
            <person name="Cai C."/>
            <person name="Sun C."/>
            <person name="Lu J."/>
            <person name="Liu C."/>
            <person name="Zhou H."/>
            <person name="Sun Q."/>
            <person name="Shu L."/>
            <person name="Wang H."/>
            <person name="Wang Y."/>
            <person name="Wang S."/>
            <person name="Wu C."/>
            <person name="Chan E.W."/>
            <person name="Chen G."/>
            <person name="Shen Z."/>
            <person name="Chen S."/>
            <person name="Zhang R."/>
        </authorList>
    </citation>
    <scope>NUCLEOTIDE SEQUENCE</scope>
    <source>
        <strain evidence="2">DF49-4</strain>
    </source>
</reference>
<evidence type="ECO:0000313" key="2">
    <source>
        <dbReference type="EMBL" id="MDM1720198.1"/>
    </source>
</evidence>
<sequence>LMEPQHQTRIEQAKHLFSHNMQAEISRLSALQQVNKNIRADEIELLEQQLAQGLDYLTQATLRLEAIRVIVSN</sequence>
<organism evidence="2 3">
    <name type="scientific">Acinetobacter towneri</name>
    <dbReference type="NCBI Taxonomy" id="202956"/>
    <lineage>
        <taxon>Bacteria</taxon>
        <taxon>Pseudomonadati</taxon>
        <taxon>Pseudomonadota</taxon>
        <taxon>Gammaproteobacteria</taxon>
        <taxon>Moraxellales</taxon>
        <taxon>Moraxellaceae</taxon>
        <taxon>Acinetobacter</taxon>
    </lineage>
</organism>
<dbReference type="RefSeq" id="WP_286430052.1">
    <property type="nucleotide sequence ID" value="NZ_JACANG010000117.1"/>
</dbReference>
<accession>A0AB35M4H4</accession>
<dbReference type="Proteomes" id="UP001174419">
    <property type="component" value="Unassembled WGS sequence"/>
</dbReference>
<dbReference type="Pfam" id="PF12137">
    <property type="entry name" value="RapA_C"/>
    <property type="match status" value="1"/>
</dbReference>
<comment type="caution">
    <text evidence="2">The sequence shown here is derived from an EMBL/GenBank/DDBJ whole genome shotgun (WGS) entry which is preliminary data.</text>
</comment>
<evidence type="ECO:0000259" key="1">
    <source>
        <dbReference type="Pfam" id="PF12137"/>
    </source>
</evidence>
<gene>
    <name evidence="2" type="ORF">HX110_14100</name>
</gene>